<dbReference type="PANTHER" id="PTHR34273">
    <property type="entry name" value="METHYLTHIORIBOSE KINASE"/>
    <property type="match status" value="1"/>
</dbReference>
<gene>
    <name evidence="7" type="ORF">VKT23_005518</name>
</gene>
<dbReference type="Gene3D" id="3.30.200.20">
    <property type="entry name" value="Phosphorylase Kinase, domain 1"/>
    <property type="match status" value="1"/>
</dbReference>
<protein>
    <recommendedName>
        <fullName evidence="6">Aminoglycoside phosphotransferase domain-containing protein</fullName>
    </recommendedName>
</protein>
<comment type="caution">
    <text evidence="7">The sequence shown here is derived from an EMBL/GenBank/DDBJ whole genome shotgun (WGS) entry which is preliminary data.</text>
</comment>
<comment type="similarity">
    <text evidence="1">Belongs to the methylthioribose kinase family.</text>
</comment>
<dbReference type="InterPro" id="IPR002575">
    <property type="entry name" value="Aminoglycoside_PTrfase"/>
</dbReference>
<feature type="domain" description="Aminoglycoside phosphotransferase" evidence="6">
    <location>
        <begin position="69"/>
        <end position="275"/>
    </location>
</feature>
<sequence length="366" mass="41170">MAGDLSNVPELKEYLKTTPFAGDDIQVLSGGTGNFACRVKLSSPHKGASTAVVKHAKPYIFSTRDTDRYPFALERQRFEVEALKLVRSWLSSDSFVTVPEVYLFDEKENVIIMEDSGQNTVSLKEFIMQGRCSLDVATRIGDALGNFLGQLHVRGSEHISQVLQLFSSNQQAKQISGWATYGRLVSTLKGEDNLDALSGAPLNVPEDKLEIIRDVGQRTQQIMMEAEESFLMGDFWTGNILLQLDQTDVVKRIYVIDWELAKPGLCGWDLGQLLAELDLLRRFHPSQKEVASNAISSFYHSYSQVHPSDLELYRTALTHWGNHLVVWTPRVPWGDKETTRQTVLSGVEIIVEGQNAEAETIYKRFQ</sequence>
<proteinExistence type="inferred from homology"/>
<evidence type="ECO:0000313" key="7">
    <source>
        <dbReference type="EMBL" id="KAK7465543.1"/>
    </source>
</evidence>
<evidence type="ECO:0000256" key="3">
    <source>
        <dbReference type="ARBA" id="ARBA00022741"/>
    </source>
</evidence>
<keyword evidence="3" id="KW-0547">Nucleotide-binding</keyword>
<evidence type="ECO:0000313" key="8">
    <source>
        <dbReference type="Proteomes" id="UP001498398"/>
    </source>
</evidence>
<organism evidence="7 8">
    <name type="scientific">Marasmiellus scandens</name>
    <dbReference type="NCBI Taxonomy" id="2682957"/>
    <lineage>
        <taxon>Eukaryota</taxon>
        <taxon>Fungi</taxon>
        <taxon>Dikarya</taxon>
        <taxon>Basidiomycota</taxon>
        <taxon>Agaricomycotina</taxon>
        <taxon>Agaricomycetes</taxon>
        <taxon>Agaricomycetidae</taxon>
        <taxon>Agaricales</taxon>
        <taxon>Marasmiineae</taxon>
        <taxon>Omphalotaceae</taxon>
        <taxon>Marasmiellus</taxon>
    </lineage>
</organism>
<dbReference type="PANTHER" id="PTHR34273:SF2">
    <property type="entry name" value="METHYLTHIORIBOSE KINASE"/>
    <property type="match status" value="1"/>
</dbReference>
<evidence type="ECO:0000259" key="6">
    <source>
        <dbReference type="Pfam" id="PF01636"/>
    </source>
</evidence>
<dbReference type="InterPro" id="IPR011009">
    <property type="entry name" value="Kinase-like_dom_sf"/>
</dbReference>
<evidence type="ECO:0000256" key="4">
    <source>
        <dbReference type="ARBA" id="ARBA00022777"/>
    </source>
</evidence>
<name>A0ABR1JT12_9AGAR</name>
<keyword evidence="4" id="KW-0418">Kinase</keyword>
<evidence type="ECO:0000256" key="2">
    <source>
        <dbReference type="ARBA" id="ARBA00022679"/>
    </source>
</evidence>
<accession>A0ABR1JT12</accession>
<reference evidence="7 8" key="1">
    <citation type="submission" date="2024-01" db="EMBL/GenBank/DDBJ databases">
        <title>A draft genome for the cacao thread blight pathogen Marasmiellus scandens.</title>
        <authorList>
            <person name="Baruah I.K."/>
            <person name="Leung J."/>
            <person name="Bukari Y."/>
            <person name="Amoako-Attah I."/>
            <person name="Meinhardt L.W."/>
            <person name="Bailey B.A."/>
            <person name="Cohen S.P."/>
        </authorList>
    </citation>
    <scope>NUCLEOTIDE SEQUENCE [LARGE SCALE GENOMIC DNA]</scope>
    <source>
        <strain evidence="7 8">GH-19</strain>
    </source>
</reference>
<evidence type="ECO:0000256" key="1">
    <source>
        <dbReference type="ARBA" id="ARBA00010165"/>
    </source>
</evidence>
<keyword evidence="8" id="KW-1185">Reference proteome</keyword>
<dbReference type="SUPFAM" id="SSF56112">
    <property type="entry name" value="Protein kinase-like (PK-like)"/>
    <property type="match status" value="1"/>
</dbReference>
<evidence type="ECO:0000256" key="5">
    <source>
        <dbReference type="ARBA" id="ARBA00022840"/>
    </source>
</evidence>
<dbReference type="Gene3D" id="3.90.1200.10">
    <property type="match status" value="1"/>
</dbReference>
<dbReference type="EMBL" id="JBANRG010000006">
    <property type="protein sequence ID" value="KAK7465543.1"/>
    <property type="molecule type" value="Genomic_DNA"/>
</dbReference>
<keyword evidence="5" id="KW-0067">ATP-binding</keyword>
<keyword evidence="2" id="KW-0808">Transferase</keyword>
<dbReference type="Proteomes" id="UP001498398">
    <property type="component" value="Unassembled WGS sequence"/>
</dbReference>
<dbReference type="Pfam" id="PF01636">
    <property type="entry name" value="APH"/>
    <property type="match status" value="1"/>
</dbReference>